<gene>
    <name evidence="2" type="ORF">OCU04_001116</name>
</gene>
<dbReference type="OrthoDB" id="630188at2759"/>
<dbReference type="CDD" id="cd07379">
    <property type="entry name" value="MPP_239FB"/>
    <property type="match status" value="1"/>
</dbReference>
<evidence type="ECO:0000259" key="1">
    <source>
        <dbReference type="Pfam" id="PF00149"/>
    </source>
</evidence>
<dbReference type="InterPro" id="IPR029052">
    <property type="entry name" value="Metallo-depent_PP-like"/>
</dbReference>
<dbReference type="Pfam" id="PF00149">
    <property type="entry name" value="Metallophos"/>
    <property type="match status" value="1"/>
</dbReference>
<dbReference type="PANTHER" id="PTHR12905">
    <property type="entry name" value="METALLOPHOSPHOESTERASE"/>
    <property type="match status" value="1"/>
</dbReference>
<dbReference type="PANTHER" id="PTHR12905:SF0">
    <property type="entry name" value="CALCINEURIN-LIKE PHOSPHOESTERASE DOMAIN-CONTAINING PROTEIN"/>
    <property type="match status" value="1"/>
</dbReference>
<feature type="domain" description="Calcineurin-like phosphoesterase" evidence="1">
    <location>
        <begin position="36"/>
        <end position="271"/>
    </location>
</feature>
<comment type="caution">
    <text evidence="2">The sequence shown here is derived from an EMBL/GenBank/DDBJ whole genome shotgun (WGS) entry which is preliminary data.</text>
</comment>
<dbReference type="InterPro" id="IPR004843">
    <property type="entry name" value="Calcineurin-like_PHP"/>
</dbReference>
<accession>A0A9X0AXH1</accession>
<dbReference type="GO" id="GO:0016787">
    <property type="term" value="F:hydrolase activity"/>
    <property type="evidence" value="ECO:0007669"/>
    <property type="project" value="InterPro"/>
</dbReference>
<dbReference type="InterPro" id="IPR051693">
    <property type="entry name" value="UPF0046_metallophosphoest"/>
</dbReference>
<protein>
    <recommendedName>
        <fullName evidence="1">Calcineurin-like phosphoesterase domain-containing protein</fullName>
    </recommendedName>
</protein>
<sequence>MPFPGRIPSNFFIRNTTKALQKSLKMDAQQTKIPTRIMIISDTHSFEFSNPNIPFSLSKIPPDIDILLHCGDLTRVGGLSEYRGALKMLKAIPAKLKLVIAGNHDRTLDKAWVLRSLGNEYTAEEEEEDLGECAEGNAIMRGELAKEAGVTYVEEGVHDYVLDNGAALRVYASPYTPEFCGFGWAYERDEDRFNGAQERDVGMKGVDGAVRIPSFAEDEDGRSVDVVMTHGPPMNILDKVAGYAGHVGCHSLFKALNRAKPRLFCCGHIHEGHGAEVVSWGEQDISERREVQCLWPDLNKEPIEEGKETLMVNASIMNVRYQPINKPWYIELNLPKATTVGSEP</sequence>
<keyword evidence="3" id="KW-1185">Reference proteome</keyword>
<evidence type="ECO:0000313" key="2">
    <source>
        <dbReference type="EMBL" id="KAJ8070746.1"/>
    </source>
</evidence>
<organism evidence="2 3">
    <name type="scientific">Sclerotinia nivalis</name>
    <dbReference type="NCBI Taxonomy" id="352851"/>
    <lineage>
        <taxon>Eukaryota</taxon>
        <taxon>Fungi</taxon>
        <taxon>Dikarya</taxon>
        <taxon>Ascomycota</taxon>
        <taxon>Pezizomycotina</taxon>
        <taxon>Leotiomycetes</taxon>
        <taxon>Helotiales</taxon>
        <taxon>Sclerotiniaceae</taxon>
        <taxon>Sclerotinia</taxon>
    </lineage>
</organism>
<dbReference type="SUPFAM" id="SSF56300">
    <property type="entry name" value="Metallo-dependent phosphatases"/>
    <property type="match status" value="1"/>
</dbReference>
<proteinExistence type="predicted"/>
<reference evidence="2" key="1">
    <citation type="submission" date="2022-11" db="EMBL/GenBank/DDBJ databases">
        <title>Genome Resource of Sclerotinia nivalis Strain SnTB1, a Plant Pathogen Isolated from American Ginseng.</title>
        <authorList>
            <person name="Fan S."/>
        </authorList>
    </citation>
    <scope>NUCLEOTIDE SEQUENCE</scope>
    <source>
        <strain evidence="2">SnTB1</strain>
    </source>
</reference>
<dbReference type="Gene3D" id="3.60.21.10">
    <property type="match status" value="1"/>
</dbReference>
<dbReference type="AlphaFoldDB" id="A0A9X0AXH1"/>
<evidence type="ECO:0000313" key="3">
    <source>
        <dbReference type="Proteomes" id="UP001152300"/>
    </source>
</evidence>
<name>A0A9X0AXH1_9HELO</name>
<dbReference type="Proteomes" id="UP001152300">
    <property type="component" value="Unassembled WGS sequence"/>
</dbReference>
<dbReference type="EMBL" id="JAPEIS010000001">
    <property type="protein sequence ID" value="KAJ8070746.1"/>
    <property type="molecule type" value="Genomic_DNA"/>
</dbReference>